<dbReference type="Gene3D" id="3.30.70.20">
    <property type="match status" value="1"/>
</dbReference>
<dbReference type="KEGG" id="dti:Desti_1829"/>
<dbReference type="HOGENOM" id="CLU_034178_1_1_7"/>
<protein>
    <submittedName>
        <fullName evidence="8">Electron transfer flavoprotein, alpha subunit</fullName>
    </submittedName>
</protein>
<evidence type="ECO:0000256" key="2">
    <source>
        <dbReference type="ARBA" id="ARBA00022448"/>
    </source>
</evidence>
<feature type="binding site" evidence="6">
    <location>
        <begin position="339"/>
        <end position="346"/>
    </location>
    <ligand>
        <name>FAD</name>
        <dbReference type="ChEBI" id="CHEBI:57692"/>
    </ligand>
</feature>
<feature type="binding site" evidence="6">
    <location>
        <begin position="322"/>
        <end position="326"/>
    </location>
    <ligand>
        <name>FAD</name>
        <dbReference type="ChEBI" id="CHEBI:57692"/>
    </ligand>
</feature>
<sequence length="399" mass="43388">MAIWVEVDLCDGCRRCTRACPYDAMEIREGKAYIGERCTSCGACMEVCRSKAIVTDAQPRIIPDFSNYTGAWVFAEQRRGQLQRVSVELLGKAQELAKVLNHKVSAVLIGHEVSDLAKTLIQFGADTVYLVEHETLKEYRTEAYAHVFKELVTEHKPNILLMGATHIGRDLAPRVSRCVGSGLTADCTELSIHPEEGILLQTRPAFGGNVMATIANRFSRPQMATVRPGVMEVIPTPEKEGSVITHVTQLTEEQIGTRILEIVKEPKTHGNLTEAKIIVAGGRGVNDAAGFELLGSLAAALGAELAGTRVAFEEGWIPASRQVGQTGVTVRPDLYIACGISGAIQHRAGMMDSKFIVAINKDPYAPIFKVADWGIVGDLFDVVPELTKQLQAACQIMCD</sequence>
<keyword evidence="3" id="KW-0285">Flavoprotein</keyword>
<dbReference type="InterPro" id="IPR017896">
    <property type="entry name" value="4Fe4S_Fe-S-bd"/>
</dbReference>
<dbReference type="PANTHER" id="PTHR43153:SF1">
    <property type="entry name" value="ELECTRON TRANSFER FLAVOPROTEIN SUBUNIT ALPHA, MITOCHONDRIAL"/>
    <property type="match status" value="1"/>
</dbReference>
<dbReference type="GO" id="GO:0009055">
    <property type="term" value="F:electron transfer activity"/>
    <property type="evidence" value="ECO:0007669"/>
    <property type="project" value="InterPro"/>
</dbReference>
<gene>
    <name evidence="8" type="ordered locus">Desti_1829</name>
</gene>
<feature type="binding site" evidence="6">
    <location>
        <position position="360"/>
    </location>
    <ligand>
        <name>FAD</name>
        <dbReference type="ChEBI" id="CHEBI:57692"/>
    </ligand>
</feature>
<dbReference type="OrthoDB" id="9770286at2"/>
<dbReference type="SUPFAM" id="SSF54862">
    <property type="entry name" value="4Fe-4S ferredoxins"/>
    <property type="match status" value="1"/>
</dbReference>
<dbReference type="Pfam" id="PF13237">
    <property type="entry name" value="Fer4_10"/>
    <property type="match status" value="1"/>
</dbReference>
<proteinExistence type="inferred from homology"/>
<dbReference type="PIRSF" id="PIRSF000089">
    <property type="entry name" value="Electra_flavoP_a"/>
    <property type="match status" value="1"/>
</dbReference>
<feature type="binding site" evidence="6">
    <location>
        <position position="283"/>
    </location>
    <ligand>
        <name>FAD</name>
        <dbReference type="ChEBI" id="CHEBI:57692"/>
    </ligand>
</feature>
<feature type="domain" description="4Fe-4S ferredoxin-type" evidence="7">
    <location>
        <begin position="36"/>
        <end position="58"/>
    </location>
</feature>
<evidence type="ECO:0000256" key="4">
    <source>
        <dbReference type="ARBA" id="ARBA00022827"/>
    </source>
</evidence>
<dbReference type="GO" id="GO:0050660">
    <property type="term" value="F:flavin adenine dinucleotide binding"/>
    <property type="evidence" value="ECO:0007669"/>
    <property type="project" value="InterPro"/>
</dbReference>
<evidence type="ECO:0000256" key="6">
    <source>
        <dbReference type="PIRSR" id="PIRSR000089-1"/>
    </source>
</evidence>
<comment type="similarity">
    <text evidence="1">Belongs to the ETF alpha-subunit/FixB family.</text>
</comment>
<comment type="cofactor">
    <cofactor evidence="6">
        <name>FAD</name>
        <dbReference type="ChEBI" id="CHEBI:57692"/>
    </cofactor>
    <text evidence="6">Binds 1 FAD per dimer.</text>
</comment>
<evidence type="ECO:0000259" key="7">
    <source>
        <dbReference type="PROSITE" id="PS51379"/>
    </source>
</evidence>
<evidence type="ECO:0000256" key="3">
    <source>
        <dbReference type="ARBA" id="ARBA00022630"/>
    </source>
</evidence>
<keyword evidence="9" id="KW-1185">Reference proteome</keyword>
<keyword evidence="4 6" id="KW-0274">FAD</keyword>
<dbReference type="Pfam" id="PF01012">
    <property type="entry name" value="ETF"/>
    <property type="match status" value="1"/>
</dbReference>
<dbReference type="EMBL" id="CP003360">
    <property type="protein sequence ID" value="AFM24537.1"/>
    <property type="molecule type" value="Genomic_DNA"/>
</dbReference>
<dbReference type="PROSITE" id="PS00696">
    <property type="entry name" value="ETF_ALPHA"/>
    <property type="match status" value="1"/>
</dbReference>
<organism evidence="8 9">
    <name type="scientific">Desulfomonile tiedjei (strain ATCC 49306 / DSM 6799 / DCB-1)</name>
    <dbReference type="NCBI Taxonomy" id="706587"/>
    <lineage>
        <taxon>Bacteria</taxon>
        <taxon>Pseudomonadati</taxon>
        <taxon>Thermodesulfobacteriota</taxon>
        <taxon>Desulfomonilia</taxon>
        <taxon>Desulfomonilales</taxon>
        <taxon>Desulfomonilaceae</taxon>
        <taxon>Desulfomonile</taxon>
    </lineage>
</organism>
<dbReference type="PROSITE" id="PS51379">
    <property type="entry name" value="4FE4S_FER_2"/>
    <property type="match status" value="2"/>
</dbReference>
<dbReference type="GO" id="GO:0033539">
    <property type="term" value="P:fatty acid beta-oxidation using acyl-CoA dehydrogenase"/>
    <property type="evidence" value="ECO:0007669"/>
    <property type="project" value="TreeGrafter"/>
</dbReference>
<dbReference type="Gene3D" id="3.40.50.620">
    <property type="entry name" value="HUPs"/>
    <property type="match status" value="1"/>
</dbReference>
<keyword evidence="2" id="KW-0813">Transport</keyword>
<dbReference type="InterPro" id="IPR014729">
    <property type="entry name" value="Rossmann-like_a/b/a_fold"/>
</dbReference>
<dbReference type="Proteomes" id="UP000006055">
    <property type="component" value="Chromosome"/>
</dbReference>
<feature type="domain" description="4Fe-4S ferredoxin-type" evidence="7">
    <location>
        <begin position="1"/>
        <end position="30"/>
    </location>
</feature>
<dbReference type="AlphaFoldDB" id="I4C4P6"/>
<dbReference type="SUPFAM" id="SSF52467">
    <property type="entry name" value="DHS-like NAD/FAD-binding domain"/>
    <property type="match status" value="1"/>
</dbReference>
<dbReference type="InterPro" id="IPR029035">
    <property type="entry name" value="DHS-like_NAD/FAD-binding_dom"/>
</dbReference>
<evidence type="ECO:0000256" key="1">
    <source>
        <dbReference type="ARBA" id="ARBA00005817"/>
    </source>
</evidence>
<dbReference type="PATRIC" id="fig|706587.4.peg.2102"/>
<name>I4C4P6_DESTA</name>
<dbReference type="CDD" id="cd01715">
    <property type="entry name" value="ETF_alpha"/>
    <property type="match status" value="1"/>
</dbReference>
<dbReference type="InterPro" id="IPR014730">
    <property type="entry name" value="ETF_a/b_N"/>
</dbReference>
<dbReference type="InterPro" id="IPR001308">
    <property type="entry name" value="ETF_a/FixB"/>
</dbReference>
<evidence type="ECO:0000313" key="9">
    <source>
        <dbReference type="Proteomes" id="UP000006055"/>
    </source>
</evidence>
<dbReference type="InterPro" id="IPR018206">
    <property type="entry name" value="ETF_asu_C_CS"/>
</dbReference>
<dbReference type="InterPro" id="IPR033947">
    <property type="entry name" value="ETF_alpha_N"/>
</dbReference>
<dbReference type="eggNOG" id="COG2025">
    <property type="taxonomic scope" value="Bacteria"/>
</dbReference>
<reference evidence="9" key="1">
    <citation type="submission" date="2012-06" db="EMBL/GenBank/DDBJ databases">
        <title>Complete sequence of chromosome of Desulfomonile tiedjei DSM 6799.</title>
        <authorList>
            <person name="Lucas S."/>
            <person name="Copeland A."/>
            <person name="Lapidus A."/>
            <person name="Glavina del Rio T."/>
            <person name="Dalin E."/>
            <person name="Tice H."/>
            <person name="Bruce D."/>
            <person name="Goodwin L."/>
            <person name="Pitluck S."/>
            <person name="Peters L."/>
            <person name="Ovchinnikova G."/>
            <person name="Zeytun A."/>
            <person name="Lu M."/>
            <person name="Kyrpides N."/>
            <person name="Mavromatis K."/>
            <person name="Ivanova N."/>
            <person name="Brettin T."/>
            <person name="Detter J.C."/>
            <person name="Han C."/>
            <person name="Larimer F."/>
            <person name="Land M."/>
            <person name="Hauser L."/>
            <person name="Markowitz V."/>
            <person name="Cheng J.-F."/>
            <person name="Hugenholtz P."/>
            <person name="Woyke T."/>
            <person name="Wu D."/>
            <person name="Spring S."/>
            <person name="Schroeder M."/>
            <person name="Brambilla E."/>
            <person name="Klenk H.-P."/>
            <person name="Eisen J.A."/>
        </authorList>
    </citation>
    <scope>NUCLEOTIDE SEQUENCE [LARGE SCALE GENOMIC DNA]</scope>
    <source>
        <strain evidence="9">ATCC 49306 / DSM 6799 / DCB-1</strain>
    </source>
</reference>
<dbReference type="Pfam" id="PF00766">
    <property type="entry name" value="ETF_alpha"/>
    <property type="match status" value="1"/>
</dbReference>
<dbReference type="Gene3D" id="3.40.50.1220">
    <property type="entry name" value="TPP-binding domain"/>
    <property type="match status" value="1"/>
</dbReference>
<accession>I4C4P6</accession>
<dbReference type="SUPFAM" id="SSF52402">
    <property type="entry name" value="Adenine nucleotide alpha hydrolases-like"/>
    <property type="match status" value="1"/>
</dbReference>
<evidence type="ECO:0000256" key="5">
    <source>
        <dbReference type="ARBA" id="ARBA00022982"/>
    </source>
</evidence>
<dbReference type="PANTHER" id="PTHR43153">
    <property type="entry name" value="ELECTRON TRANSFER FLAVOPROTEIN ALPHA"/>
    <property type="match status" value="1"/>
</dbReference>
<dbReference type="RefSeq" id="WP_014809683.1">
    <property type="nucleotide sequence ID" value="NC_018025.1"/>
</dbReference>
<dbReference type="InterPro" id="IPR014731">
    <property type="entry name" value="ETF_asu_C"/>
</dbReference>
<feature type="binding site" evidence="6">
    <location>
        <begin position="308"/>
        <end position="309"/>
    </location>
    <ligand>
        <name>FAD</name>
        <dbReference type="ChEBI" id="CHEBI:57692"/>
    </ligand>
</feature>
<dbReference type="STRING" id="706587.Desti_1829"/>
<keyword evidence="5" id="KW-0249">Electron transport</keyword>
<dbReference type="SMART" id="SM00893">
    <property type="entry name" value="ETF"/>
    <property type="match status" value="1"/>
</dbReference>
<evidence type="ECO:0000313" key="8">
    <source>
        <dbReference type="EMBL" id="AFM24537.1"/>
    </source>
</evidence>